<dbReference type="SUPFAM" id="SSF46767">
    <property type="entry name" value="Methylated DNA-protein cysteine methyltransferase, C-terminal domain"/>
    <property type="match status" value="1"/>
</dbReference>
<dbReference type="Pfam" id="PF01035">
    <property type="entry name" value="DNA_binding_1"/>
    <property type="match status" value="1"/>
</dbReference>
<keyword evidence="4" id="KW-1185">Reference proteome</keyword>
<reference evidence="3 4" key="1">
    <citation type="submission" date="2018-04" db="EMBL/GenBank/DDBJ databases">
        <title>Genomic Encyclopedia of Type Strains, Phase IV (KMG-IV): sequencing the most valuable type-strain genomes for metagenomic binning, comparative biology and taxonomic classification.</title>
        <authorList>
            <person name="Goeker M."/>
        </authorList>
    </citation>
    <scope>NUCLEOTIDE SEQUENCE [LARGE SCALE GENOMIC DNA]</scope>
    <source>
        <strain evidence="3 4">DSM 104150</strain>
    </source>
</reference>
<feature type="domain" description="Methylated-DNA-[protein]-cysteine S-methyltransferase DNA binding" evidence="2">
    <location>
        <begin position="19"/>
        <end position="98"/>
    </location>
</feature>
<evidence type="ECO:0000313" key="4">
    <source>
        <dbReference type="Proteomes" id="UP000248330"/>
    </source>
</evidence>
<accession>A0A318E4W7</accession>
<comment type="caution">
    <text evidence="3">The sequence shown here is derived from an EMBL/GenBank/DDBJ whole genome shotgun (WGS) entry which is preliminary data.</text>
</comment>
<dbReference type="GO" id="GO:0006281">
    <property type="term" value="P:DNA repair"/>
    <property type="evidence" value="ECO:0007669"/>
    <property type="project" value="InterPro"/>
</dbReference>
<organism evidence="3 4">
    <name type="scientific">Sinimarinibacterium flocculans</name>
    <dbReference type="NCBI Taxonomy" id="985250"/>
    <lineage>
        <taxon>Bacteria</taxon>
        <taxon>Pseudomonadati</taxon>
        <taxon>Pseudomonadota</taxon>
        <taxon>Gammaproteobacteria</taxon>
        <taxon>Nevskiales</taxon>
        <taxon>Nevskiaceae</taxon>
        <taxon>Sinimarinibacterium</taxon>
    </lineage>
</organism>
<evidence type="ECO:0000259" key="2">
    <source>
        <dbReference type="Pfam" id="PF01035"/>
    </source>
</evidence>
<dbReference type="GO" id="GO:0003824">
    <property type="term" value="F:catalytic activity"/>
    <property type="evidence" value="ECO:0007669"/>
    <property type="project" value="InterPro"/>
</dbReference>
<dbReference type="AlphaFoldDB" id="A0A318E4W7"/>
<dbReference type="CDD" id="cd06445">
    <property type="entry name" value="ATase"/>
    <property type="match status" value="1"/>
</dbReference>
<dbReference type="RefSeq" id="WP_110266514.1">
    <property type="nucleotide sequence ID" value="NZ_CAWNXA010000011.1"/>
</dbReference>
<dbReference type="OrthoDB" id="9132167at2"/>
<evidence type="ECO:0000313" key="3">
    <source>
        <dbReference type="EMBL" id="PXV64973.1"/>
    </source>
</evidence>
<dbReference type="InterPro" id="IPR036217">
    <property type="entry name" value="MethylDNA_cys_MeTrfase_DNAb"/>
</dbReference>
<keyword evidence="1" id="KW-0227">DNA damage</keyword>
<name>A0A318E4W7_9GAMM</name>
<gene>
    <name evidence="3" type="ORF">C8D93_111145</name>
</gene>
<dbReference type="Proteomes" id="UP000248330">
    <property type="component" value="Unassembled WGS sequence"/>
</dbReference>
<dbReference type="InterPro" id="IPR052520">
    <property type="entry name" value="ATL_DNA_repair"/>
</dbReference>
<dbReference type="PANTHER" id="PTHR42942">
    <property type="entry name" value="6-O-METHYLGUANINE DNA METHYLTRANSFERASE"/>
    <property type="match status" value="1"/>
</dbReference>
<dbReference type="InterPro" id="IPR036388">
    <property type="entry name" value="WH-like_DNA-bd_sf"/>
</dbReference>
<proteinExistence type="predicted"/>
<sequence>MPKKPLPAGPRTATEIAFERIWTTIERIPHGRVATYGQIAEVAGYVRRPRLTAQALRHVPDGREIPWFRVINAQGRIAIPANSRGHREQQRRLEAEGVSFEKGRVDLSRFRWRPRSEAPVVD</sequence>
<dbReference type="Gene3D" id="1.10.10.10">
    <property type="entry name" value="Winged helix-like DNA-binding domain superfamily/Winged helix DNA-binding domain"/>
    <property type="match status" value="1"/>
</dbReference>
<dbReference type="EMBL" id="QICN01000011">
    <property type="protein sequence ID" value="PXV64973.1"/>
    <property type="molecule type" value="Genomic_DNA"/>
</dbReference>
<dbReference type="PANTHER" id="PTHR42942:SF1">
    <property type="entry name" value="ALKYLTRANSFERASE-LIKE PROTEIN 1"/>
    <property type="match status" value="1"/>
</dbReference>
<dbReference type="InterPro" id="IPR014048">
    <property type="entry name" value="MethylDNA_cys_MeTrfase_DNA-bd"/>
</dbReference>
<protein>
    <submittedName>
        <fullName evidence="3">O(6)-alkylguanine repair protein YbaZ</fullName>
    </submittedName>
</protein>
<evidence type="ECO:0000256" key="1">
    <source>
        <dbReference type="ARBA" id="ARBA00022763"/>
    </source>
</evidence>